<gene>
    <name evidence="1" type="ORF">GTZ99_12575</name>
</gene>
<accession>A0ABW9XFR8</accession>
<protein>
    <submittedName>
        <fullName evidence="1">Uncharacterized protein</fullName>
    </submittedName>
</protein>
<dbReference type="EMBL" id="JAAAPO010000005">
    <property type="protein sequence ID" value="NBC37386.1"/>
    <property type="molecule type" value="Genomic_DNA"/>
</dbReference>
<sequence>MTIEPTDAQRAEVAAMCTMRGLDPVPSWLVDELARTLAERDMLVEALEKIERFDGFGGADAEVQMSHFASHALAHIRSKSND</sequence>
<dbReference type="Proteomes" id="UP000753724">
    <property type="component" value="Unassembled WGS sequence"/>
</dbReference>
<name>A0ABW9XFR8_9SPHN</name>
<reference evidence="2" key="1">
    <citation type="submission" date="2020-01" db="EMBL/GenBank/DDBJ databases">
        <title>Sphingomonas sp. strain CSW-10.</title>
        <authorList>
            <person name="Chen W.-M."/>
        </authorList>
    </citation>
    <scope>NUCLEOTIDE SEQUENCE [LARGE SCALE GENOMIC DNA]</scope>
    <source>
        <strain evidence="2">FSY-8</strain>
    </source>
</reference>
<proteinExistence type="predicted"/>
<dbReference type="RefSeq" id="WP_161719420.1">
    <property type="nucleotide sequence ID" value="NZ_JAAAPO010000005.1"/>
</dbReference>
<keyword evidence="2" id="KW-1185">Reference proteome</keyword>
<organism evidence="1 2">
    <name type="scientific">Novosphingobium ovatum</name>
    <dbReference type="NCBI Taxonomy" id="1908523"/>
    <lineage>
        <taxon>Bacteria</taxon>
        <taxon>Pseudomonadati</taxon>
        <taxon>Pseudomonadota</taxon>
        <taxon>Alphaproteobacteria</taxon>
        <taxon>Sphingomonadales</taxon>
        <taxon>Sphingomonadaceae</taxon>
        <taxon>Novosphingobium</taxon>
    </lineage>
</organism>
<evidence type="ECO:0000313" key="2">
    <source>
        <dbReference type="Proteomes" id="UP000753724"/>
    </source>
</evidence>
<comment type="caution">
    <text evidence="1">The sequence shown here is derived from an EMBL/GenBank/DDBJ whole genome shotgun (WGS) entry which is preliminary data.</text>
</comment>
<evidence type="ECO:0000313" key="1">
    <source>
        <dbReference type="EMBL" id="NBC37386.1"/>
    </source>
</evidence>